<evidence type="ECO:0000313" key="1">
    <source>
        <dbReference type="EMBL" id="USJ19548.1"/>
    </source>
</evidence>
<protein>
    <submittedName>
        <fullName evidence="1">Uncharacterized protein</fullName>
    </submittedName>
</protein>
<dbReference type="AlphaFoldDB" id="A0A9Q8Y038"/>
<sequence>MKVKTEEAIKKFNEELTQFLSTDMINSKEDEFTFIKQFGDGQAIIAKMVAEDGERTLKYEIIDSLFFAEKTEDTLDIFGGEDD</sequence>
<reference evidence="1" key="1">
    <citation type="journal article" date="2022" name="Front. Microbiol.">
        <title>Feed Insects as a Reservoir of Granadaene-Producing Lactococci.</title>
        <authorList>
            <person name="Neuzil-Bunesova V."/>
            <person name="Ramirez Garcia A."/>
            <person name="Modrackova N."/>
            <person name="Makovska M."/>
            <person name="Sabolova M."/>
            <person name="Sproer C."/>
            <person name="Bunk B."/>
            <person name="Blom J."/>
            <person name="Schwab C."/>
        </authorList>
    </citation>
    <scope>NUCLEOTIDE SEQUENCE</scope>
    <source>
        <strain evidence="1">I4/6O</strain>
    </source>
</reference>
<dbReference type="Proteomes" id="UP001056730">
    <property type="component" value="Chromosome"/>
</dbReference>
<name>A0A9Q8Y038_9LACT</name>
<dbReference type="KEGG" id="lfo:LMK00_06845"/>
<accession>A0A9Q8Y038</accession>
<evidence type="ECO:0000313" key="2">
    <source>
        <dbReference type="Proteomes" id="UP001056730"/>
    </source>
</evidence>
<dbReference type="EMBL" id="CP086395">
    <property type="protein sequence ID" value="USJ19548.1"/>
    <property type="molecule type" value="Genomic_DNA"/>
</dbReference>
<organism evidence="1 2">
    <name type="scientific">Lactococcus formosensis</name>
    <dbReference type="NCBI Taxonomy" id="1281486"/>
    <lineage>
        <taxon>Bacteria</taxon>
        <taxon>Bacillati</taxon>
        <taxon>Bacillota</taxon>
        <taxon>Bacilli</taxon>
        <taxon>Lactobacillales</taxon>
        <taxon>Streptococcaceae</taxon>
        <taxon>Lactococcus</taxon>
    </lineage>
</organism>
<gene>
    <name evidence="1" type="ORF">LMK00_06845</name>
</gene>
<proteinExistence type="predicted"/>
<dbReference type="RefSeq" id="WP_252175095.1">
    <property type="nucleotide sequence ID" value="NZ_CP086395.1"/>
</dbReference>